<proteinExistence type="predicted"/>
<keyword evidence="3" id="KW-1185">Reference proteome</keyword>
<keyword evidence="1" id="KW-0732">Signal</keyword>
<accession>A0ABQ5MEH6</accession>
<evidence type="ECO:0000313" key="3">
    <source>
        <dbReference type="Proteomes" id="UP001143543"/>
    </source>
</evidence>
<organism evidence="2 3">
    <name type="scientific">Neptunitalea lumnitzerae</name>
    <dbReference type="NCBI Taxonomy" id="2965509"/>
    <lineage>
        <taxon>Bacteria</taxon>
        <taxon>Pseudomonadati</taxon>
        <taxon>Bacteroidota</taxon>
        <taxon>Flavobacteriia</taxon>
        <taxon>Flavobacteriales</taxon>
        <taxon>Flavobacteriaceae</taxon>
        <taxon>Neptunitalea</taxon>
    </lineage>
</organism>
<dbReference type="Proteomes" id="UP001143543">
    <property type="component" value="Unassembled WGS sequence"/>
</dbReference>
<dbReference type="EMBL" id="BRVO01000001">
    <property type="protein sequence ID" value="GLB47790.1"/>
    <property type="molecule type" value="Genomic_DNA"/>
</dbReference>
<feature type="chain" id="PRO_5045473953" evidence="1">
    <location>
        <begin position="20"/>
        <end position="153"/>
    </location>
</feature>
<evidence type="ECO:0000313" key="2">
    <source>
        <dbReference type="EMBL" id="GLB47790.1"/>
    </source>
</evidence>
<name>A0ABQ5MEH6_9FLAO</name>
<dbReference type="RefSeq" id="WP_281763456.1">
    <property type="nucleotide sequence ID" value="NZ_BRVO01000001.1"/>
</dbReference>
<protein>
    <submittedName>
        <fullName evidence="2">Uncharacterized protein</fullName>
    </submittedName>
</protein>
<evidence type="ECO:0000256" key="1">
    <source>
        <dbReference type="SAM" id="SignalP"/>
    </source>
</evidence>
<reference evidence="2" key="1">
    <citation type="submission" date="2022-07" db="EMBL/GenBank/DDBJ databases">
        <title>Taxonomy of Novel Oxalotrophic and Methylotrophic Bacteria.</title>
        <authorList>
            <person name="Sahin N."/>
            <person name="Tani A."/>
        </authorList>
    </citation>
    <scope>NUCLEOTIDE SEQUENCE</scope>
    <source>
        <strain evidence="2">Y10</strain>
    </source>
</reference>
<comment type="caution">
    <text evidence="2">The sequence shown here is derived from an EMBL/GenBank/DDBJ whole genome shotgun (WGS) entry which is preliminary data.</text>
</comment>
<gene>
    <name evidence="2" type="ORF">Y10_01580</name>
</gene>
<sequence>MKKFILLCVCIIGTATLFAQGEGSKTKYNLAFGNADISSVTAKWRFSILLGEPIINGSYKWEGTGKLHANDFIILKVQANGDPDIYAWVKIDPAIPEADGDYGYNMARSPNWDETFCGYDENGRVIRCWSAENAKHFWKNGFTVIDFKFKRKQ</sequence>
<feature type="signal peptide" evidence="1">
    <location>
        <begin position="1"/>
        <end position="19"/>
    </location>
</feature>